<reference evidence="2" key="1">
    <citation type="journal article" date="2015" name="Nature">
        <title>Complex archaea that bridge the gap between prokaryotes and eukaryotes.</title>
        <authorList>
            <person name="Spang A."/>
            <person name="Saw J.H."/>
            <person name="Jorgensen S.L."/>
            <person name="Zaremba-Niedzwiedzka K."/>
            <person name="Martijn J."/>
            <person name="Lind A.E."/>
            <person name="van Eijk R."/>
            <person name="Schleper C."/>
            <person name="Guy L."/>
            <person name="Ettema T.J."/>
        </authorList>
    </citation>
    <scope>NUCLEOTIDE SEQUENCE</scope>
</reference>
<sequence>MGQDEMTKVAKDQPEAKNTKAAKPEKKKPSLWKRATRKTNLNHAKMSPEDMENLRIRVSMENHTRDVAQREKMIAIAVQESTEAFKQLLIRKYNMRSGKRYTFDLRTGAIDNEKSPPKTIPAPKPEQEPPAGAAPSTPEDAPAASADGDKGTSPTSPPDDEPVDGSTSNGEAA</sequence>
<organism evidence="2">
    <name type="scientific">marine sediment metagenome</name>
    <dbReference type="NCBI Taxonomy" id="412755"/>
    <lineage>
        <taxon>unclassified sequences</taxon>
        <taxon>metagenomes</taxon>
        <taxon>ecological metagenomes</taxon>
    </lineage>
</organism>
<feature type="region of interest" description="Disordered" evidence="1">
    <location>
        <begin position="1"/>
        <end position="52"/>
    </location>
</feature>
<gene>
    <name evidence="2" type="ORF">LCGC14_0659240</name>
</gene>
<accession>A0A0F9U2F9</accession>
<feature type="region of interest" description="Disordered" evidence="1">
    <location>
        <begin position="100"/>
        <end position="173"/>
    </location>
</feature>
<dbReference type="AlphaFoldDB" id="A0A0F9U2F9"/>
<evidence type="ECO:0000313" key="2">
    <source>
        <dbReference type="EMBL" id="KKN47803.1"/>
    </source>
</evidence>
<comment type="caution">
    <text evidence="2">The sequence shown here is derived from an EMBL/GenBank/DDBJ whole genome shotgun (WGS) entry which is preliminary data.</text>
</comment>
<evidence type="ECO:0000256" key="1">
    <source>
        <dbReference type="SAM" id="MobiDB-lite"/>
    </source>
</evidence>
<protein>
    <submittedName>
        <fullName evidence="2">Uncharacterized protein</fullName>
    </submittedName>
</protein>
<proteinExistence type="predicted"/>
<feature type="compositionally biased region" description="Basic and acidic residues" evidence="1">
    <location>
        <begin position="1"/>
        <end position="28"/>
    </location>
</feature>
<name>A0A0F9U2F9_9ZZZZ</name>
<dbReference type="EMBL" id="LAZR01001256">
    <property type="protein sequence ID" value="KKN47803.1"/>
    <property type="molecule type" value="Genomic_DNA"/>
</dbReference>